<proteinExistence type="predicted"/>
<feature type="region of interest" description="Disordered" evidence="1">
    <location>
        <begin position="45"/>
        <end position="65"/>
    </location>
</feature>
<feature type="compositionally biased region" description="Basic and acidic residues" evidence="1">
    <location>
        <begin position="45"/>
        <end position="59"/>
    </location>
</feature>
<dbReference type="Proteomes" id="UP000489600">
    <property type="component" value="Unassembled WGS sequence"/>
</dbReference>
<name>A0A565BTR7_9BRAS</name>
<gene>
    <name evidence="2" type="ORF">ANE_LOCUS15217</name>
</gene>
<protein>
    <submittedName>
        <fullName evidence="2">Uncharacterized protein</fullName>
    </submittedName>
</protein>
<evidence type="ECO:0000256" key="1">
    <source>
        <dbReference type="SAM" id="MobiDB-lite"/>
    </source>
</evidence>
<sequence>MDAADTCFLLTSAKAKEAQTKDVSREMEGGDVRTSSPLNVRISRDDKEAQIDASKDMEGGTRLNL</sequence>
<keyword evidence="3" id="KW-1185">Reference proteome</keyword>
<evidence type="ECO:0000313" key="3">
    <source>
        <dbReference type="Proteomes" id="UP000489600"/>
    </source>
</evidence>
<evidence type="ECO:0000313" key="2">
    <source>
        <dbReference type="EMBL" id="VVB04773.1"/>
    </source>
</evidence>
<feature type="compositionally biased region" description="Basic and acidic residues" evidence="1">
    <location>
        <begin position="18"/>
        <end position="31"/>
    </location>
</feature>
<dbReference type="AlphaFoldDB" id="A0A565BTR7"/>
<feature type="region of interest" description="Disordered" evidence="1">
    <location>
        <begin position="18"/>
        <end position="37"/>
    </location>
</feature>
<comment type="caution">
    <text evidence="2">The sequence shown here is derived from an EMBL/GenBank/DDBJ whole genome shotgun (WGS) entry which is preliminary data.</text>
</comment>
<accession>A0A565BTR7</accession>
<reference evidence="2" key="1">
    <citation type="submission" date="2019-07" db="EMBL/GenBank/DDBJ databases">
        <authorList>
            <person name="Dittberner H."/>
        </authorList>
    </citation>
    <scope>NUCLEOTIDE SEQUENCE [LARGE SCALE GENOMIC DNA]</scope>
</reference>
<organism evidence="2 3">
    <name type="scientific">Arabis nemorensis</name>
    <dbReference type="NCBI Taxonomy" id="586526"/>
    <lineage>
        <taxon>Eukaryota</taxon>
        <taxon>Viridiplantae</taxon>
        <taxon>Streptophyta</taxon>
        <taxon>Embryophyta</taxon>
        <taxon>Tracheophyta</taxon>
        <taxon>Spermatophyta</taxon>
        <taxon>Magnoliopsida</taxon>
        <taxon>eudicotyledons</taxon>
        <taxon>Gunneridae</taxon>
        <taxon>Pentapetalae</taxon>
        <taxon>rosids</taxon>
        <taxon>malvids</taxon>
        <taxon>Brassicales</taxon>
        <taxon>Brassicaceae</taxon>
        <taxon>Arabideae</taxon>
        <taxon>Arabis</taxon>
    </lineage>
</organism>
<dbReference type="EMBL" id="CABITT030000005">
    <property type="protein sequence ID" value="VVB04773.1"/>
    <property type="molecule type" value="Genomic_DNA"/>
</dbReference>